<dbReference type="EMBL" id="NIOF01000016">
    <property type="protein sequence ID" value="OWQ84417.1"/>
    <property type="molecule type" value="Genomic_DNA"/>
</dbReference>
<reference evidence="1 2" key="1">
    <citation type="journal article" date="2008" name="Int. J. Syst. Evol. Microbiol.">
        <title>Description of Roseateles aquatilis sp. nov. and Roseateles terrae sp. nov., in the class Betaproteobacteria, and emended description of the genus Roseateles.</title>
        <authorList>
            <person name="Gomila M."/>
            <person name="Bowien B."/>
            <person name="Falsen E."/>
            <person name="Moore E.R."/>
            <person name="Lalucat J."/>
        </authorList>
    </citation>
    <scope>NUCLEOTIDE SEQUENCE [LARGE SCALE GENOMIC DNA]</scope>
    <source>
        <strain evidence="1 2">CCUG 48205</strain>
    </source>
</reference>
<comment type="caution">
    <text evidence="1">The sequence shown here is derived from an EMBL/GenBank/DDBJ whole genome shotgun (WGS) entry which is preliminary data.</text>
</comment>
<name>A0A246IWJ4_9BURK</name>
<dbReference type="RefSeq" id="WP_088387673.1">
    <property type="nucleotide sequence ID" value="NZ_NIOF01000016.1"/>
</dbReference>
<keyword evidence="2" id="KW-1185">Reference proteome</keyword>
<dbReference type="AlphaFoldDB" id="A0A246IWJ4"/>
<organism evidence="1 2">
    <name type="scientific">Roseateles aquatilis</name>
    <dbReference type="NCBI Taxonomy" id="431061"/>
    <lineage>
        <taxon>Bacteria</taxon>
        <taxon>Pseudomonadati</taxon>
        <taxon>Pseudomonadota</taxon>
        <taxon>Betaproteobacteria</taxon>
        <taxon>Burkholderiales</taxon>
        <taxon>Sphaerotilaceae</taxon>
        <taxon>Roseateles</taxon>
    </lineage>
</organism>
<proteinExistence type="predicted"/>
<accession>A0A246IWJ4</accession>
<protein>
    <submittedName>
        <fullName evidence="1">Uncharacterized protein</fullName>
    </submittedName>
</protein>
<dbReference type="Proteomes" id="UP000197468">
    <property type="component" value="Unassembled WGS sequence"/>
</dbReference>
<dbReference type="SUPFAM" id="SSF158791">
    <property type="entry name" value="MgtE N-terminal domain-like"/>
    <property type="match status" value="1"/>
</dbReference>
<sequence length="121" mass="13511">MLRFFPVPFLFRRARHDALRAALCDAVASRRIGHIDRLLDRHGPSAFAQALSGMSCRIAADILSVLPEPRRQDLLSRLPRRLRGRVPLAAARDVVPMPRHVPLQGLLVRPPEALGPSLFGR</sequence>
<evidence type="ECO:0000313" key="2">
    <source>
        <dbReference type="Proteomes" id="UP000197468"/>
    </source>
</evidence>
<evidence type="ECO:0000313" key="1">
    <source>
        <dbReference type="EMBL" id="OWQ84417.1"/>
    </source>
</evidence>
<gene>
    <name evidence="1" type="ORF">CDN99_24285</name>
</gene>